<protein>
    <submittedName>
        <fullName evidence="2">Uncharacterized protein</fullName>
    </submittedName>
</protein>
<reference evidence="2 3" key="1">
    <citation type="submission" date="2012-04" db="EMBL/GenBank/DDBJ databases">
        <title>The Genome Sequence of Saprolegnia declina VS20.</title>
        <authorList>
            <consortium name="The Broad Institute Genome Sequencing Platform"/>
            <person name="Russ C."/>
            <person name="Nusbaum C."/>
            <person name="Tyler B."/>
            <person name="van West P."/>
            <person name="Dieguez-Uribeondo J."/>
            <person name="de Bruijn I."/>
            <person name="Tripathy S."/>
            <person name="Jiang R."/>
            <person name="Young S.K."/>
            <person name="Zeng Q."/>
            <person name="Gargeya S."/>
            <person name="Fitzgerald M."/>
            <person name="Haas B."/>
            <person name="Abouelleil A."/>
            <person name="Alvarado L."/>
            <person name="Arachchi H.M."/>
            <person name="Berlin A."/>
            <person name="Chapman S.B."/>
            <person name="Goldberg J."/>
            <person name="Griggs A."/>
            <person name="Gujja S."/>
            <person name="Hansen M."/>
            <person name="Howarth C."/>
            <person name="Imamovic A."/>
            <person name="Larimer J."/>
            <person name="McCowen C."/>
            <person name="Montmayeur A."/>
            <person name="Murphy C."/>
            <person name="Neiman D."/>
            <person name="Pearson M."/>
            <person name="Priest M."/>
            <person name="Roberts A."/>
            <person name="Saif S."/>
            <person name="Shea T."/>
            <person name="Sisk P."/>
            <person name="Sykes S."/>
            <person name="Wortman J."/>
            <person name="Nusbaum C."/>
            <person name="Birren B."/>
        </authorList>
    </citation>
    <scope>NUCLEOTIDE SEQUENCE [LARGE SCALE GENOMIC DNA]</scope>
    <source>
        <strain evidence="2 3">VS20</strain>
    </source>
</reference>
<sequence>MTGDKGDDCTAAAKPSLADDAPRSPKATVDTEPTTTASSATSSPDVAATQRPTTATSSSGKRAHSSLASASPMTKKPRVDDLRWSVLKCSMTTSVSNDKQTMTTKKIMSDSWNCVMAGTPADVFSVRIDAQGQDSDENTDFLLC</sequence>
<dbReference type="GeneID" id="19955865"/>
<accession>T0PNP7</accession>
<keyword evidence="3" id="KW-1185">Reference proteome</keyword>
<organism evidence="2 3">
    <name type="scientific">Saprolegnia diclina (strain VS20)</name>
    <dbReference type="NCBI Taxonomy" id="1156394"/>
    <lineage>
        <taxon>Eukaryota</taxon>
        <taxon>Sar</taxon>
        <taxon>Stramenopiles</taxon>
        <taxon>Oomycota</taxon>
        <taxon>Saprolegniomycetes</taxon>
        <taxon>Saprolegniales</taxon>
        <taxon>Saprolegniaceae</taxon>
        <taxon>Saprolegnia</taxon>
    </lineage>
</organism>
<evidence type="ECO:0000313" key="3">
    <source>
        <dbReference type="Proteomes" id="UP000030762"/>
    </source>
</evidence>
<dbReference type="Proteomes" id="UP000030762">
    <property type="component" value="Unassembled WGS sequence"/>
</dbReference>
<evidence type="ECO:0000313" key="2">
    <source>
        <dbReference type="EMBL" id="EQC27024.1"/>
    </source>
</evidence>
<proteinExistence type="predicted"/>
<dbReference type="VEuPathDB" id="FungiDB:SDRG_15138"/>
<dbReference type="RefSeq" id="XP_008619524.1">
    <property type="nucleotide sequence ID" value="XM_008621302.1"/>
</dbReference>
<dbReference type="InParanoid" id="T0PNP7"/>
<feature type="compositionally biased region" description="Polar residues" evidence="1">
    <location>
        <begin position="50"/>
        <end position="72"/>
    </location>
</feature>
<dbReference type="AlphaFoldDB" id="T0PNP7"/>
<feature type="region of interest" description="Disordered" evidence="1">
    <location>
        <begin position="1"/>
        <end position="80"/>
    </location>
</feature>
<evidence type="ECO:0000256" key="1">
    <source>
        <dbReference type="SAM" id="MobiDB-lite"/>
    </source>
</evidence>
<name>T0PNP7_SAPDV</name>
<feature type="compositionally biased region" description="Low complexity" evidence="1">
    <location>
        <begin position="30"/>
        <end position="49"/>
    </location>
</feature>
<gene>
    <name evidence="2" type="ORF">SDRG_15138</name>
</gene>
<dbReference type="EMBL" id="JH767216">
    <property type="protein sequence ID" value="EQC27024.1"/>
    <property type="molecule type" value="Genomic_DNA"/>
</dbReference>
<dbReference type="OrthoDB" id="25503at2759"/>